<dbReference type="EMBL" id="CAHIKZ030000787">
    <property type="protein sequence ID" value="CAE1238709.1"/>
    <property type="molecule type" value="Genomic_DNA"/>
</dbReference>
<sequence>MTTQESDLSSRLYDRCSELFTVKMSKLTFSHVIRRFVLFFFPYHPTLRPSLSQALFSINTDCSRRHCHIYCLIRSSFLSFFLYFLLLHLFFFALSFIPSFFPSYIIIRSFFLLDYYSFLFFYIYSYFYFLSFLFYSFFLSFVRSHAGRLLFILTLFFLLTVFLFLFVSFLSY</sequence>
<evidence type="ECO:0000313" key="3">
    <source>
        <dbReference type="Proteomes" id="UP000597762"/>
    </source>
</evidence>
<proteinExistence type="predicted"/>
<protein>
    <submittedName>
        <fullName evidence="2">Uncharacterized protein</fullName>
    </submittedName>
</protein>
<keyword evidence="1" id="KW-1133">Transmembrane helix</keyword>
<gene>
    <name evidence="2" type="ORF">SPHA_21448</name>
</gene>
<name>A0A812BRK9_ACAPH</name>
<reference evidence="2" key="1">
    <citation type="submission" date="2021-01" db="EMBL/GenBank/DDBJ databases">
        <authorList>
            <person name="Li R."/>
            <person name="Bekaert M."/>
        </authorList>
    </citation>
    <scope>NUCLEOTIDE SEQUENCE</scope>
    <source>
        <strain evidence="2">Farmed</strain>
    </source>
</reference>
<organism evidence="2 3">
    <name type="scientific">Acanthosepion pharaonis</name>
    <name type="common">Pharaoh cuttlefish</name>
    <name type="synonym">Sepia pharaonis</name>
    <dbReference type="NCBI Taxonomy" id="158019"/>
    <lineage>
        <taxon>Eukaryota</taxon>
        <taxon>Metazoa</taxon>
        <taxon>Spiralia</taxon>
        <taxon>Lophotrochozoa</taxon>
        <taxon>Mollusca</taxon>
        <taxon>Cephalopoda</taxon>
        <taxon>Coleoidea</taxon>
        <taxon>Decapodiformes</taxon>
        <taxon>Sepiida</taxon>
        <taxon>Sepiina</taxon>
        <taxon>Sepiidae</taxon>
        <taxon>Acanthosepion</taxon>
    </lineage>
</organism>
<feature type="transmembrane region" description="Helical" evidence="1">
    <location>
        <begin position="119"/>
        <end position="142"/>
    </location>
</feature>
<dbReference type="AlphaFoldDB" id="A0A812BRK9"/>
<accession>A0A812BRK9</accession>
<feature type="transmembrane region" description="Helical" evidence="1">
    <location>
        <begin position="149"/>
        <end position="170"/>
    </location>
</feature>
<keyword evidence="3" id="KW-1185">Reference proteome</keyword>
<feature type="transmembrane region" description="Helical" evidence="1">
    <location>
        <begin position="80"/>
        <end position="107"/>
    </location>
</feature>
<evidence type="ECO:0000313" key="2">
    <source>
        <dbReference type="EMBL" id="CAE1238709.1"/>
    </source>
</evidence>
<comment type="caution">
    <text evidence="2">The sequence shown here is derived from an EMBL/GenBank/DDBJ whole genome shotgun (WGS) entry which is preliminary data.</text>
</comment>
<keyword evidence="1" id="KW-0812">Transmembrane</keyword>
<keyword evidence="1" id="KW-0472">Membrane</keyword>
<dbReference type="Proteomes" id="UP000597762">
    <property type="component" value="Unassembled WGS sequence"/>
</dbReference>
<evidence type="ECO:0000256" key="1">
    <source>
        <dbReference type="SAM" id="Phobius"/>
    </source>
</evidence>